<protein>
    <submittedName>
        <fullName evidence="6">Outer membrane protein</fullName>
    </submittedName>
</protein>
<evidence type="ECO:0000256" key="1">
    <source>
        <dbReference type="ARBA" id="ARBA00004442"/>
    </source>
</evidence>
<evidence type="ECO:0000256" key="3">
    <source>
        <dbReference type="ARBA" id="ARBA00022729"/>
    </source>
</evidence>
<sequence>MKKILFSLLFITLLPAQEAKYELGLGMGVVTYPSYIGSKSTNEFISPIPYIRYERGKTKLGRGGLQYKFFDTEDLTLDLSLGASLPVDSENAKAREGMEDLDFALEIGPRLNYRFYTDEQHRVSFRLPLRAVVSTDIKDYRSQGFLVAPNLNYRYKEDNFQFKFKTGPIWADKTYHNYFYGVTQNDVTVQRKAYDAQAGYNGYRNTMSFKYTQNRWNYGAFVSSFNIDGTTFKDSPLVETEHALFLGTFISYTFYKN</sequence>
<reference evidence="6" key="1">
    <citation type="submission" date="2020-01" db="EMBL/GenBank/DDBJ databases">
        <authorList>
            <person name="Meier V. D."/>
            <person name="Meier V D."/>
        </authorList>
    </citation>
    <scope>NUCLEOTIDE SEQUENCE</scope>
    <source>
        <strain evidence="6">HLG_WM_MAG_05</strain>
    </source>
</reference>
<dbReference type="InterPro" id="IPR010583">
    <property type="entry name" value="MipA"/>
</dbReference>
<comment type="subcellular location">
    <subcellularLocation>
        <location evidence="1">Cell outer membrane</location>
    </subcellularLocation>
</comment>
<keyword evidence="3" id="KW-0732">Signal</keyword>
<proteinExistence type="inferred from homology"/>
<comment type="similarity">
    <text evidence="2">Belongs to the MipA/OmpV family.</text>
</comment>
<dbReference type="GO" id="GO:0009279">
    <property type="term" value="C:cell outer membrane"/>
    <property type="evidence" value="ECO:0007669"/>
    <property type="project" value="UniProtKB-SubCell"/>
</dbReference>
<dbReference type="PANTHER" id="PTHR38776:SF1">
    <property type="entry name" value="MLTA-INTERACTING PROTEIN-RELATED"/>
    <property type="match status" value="1"/>
</dbReference>
<evidence type="ECO:0000256" key="2">
    <source>
        <dbReference type="ARBA" id="ARBA00005722"/>
    </source>
</evidence>
<dbReference type="Pfam" id="PF06629">
    <property type="entry name" value="MipA"/>
    <property type="match status" value="1"/>
</dbReference>
<dbReference type="AlphaFoldDB" id="A0A6S6TK44"/>
<gene>
    <name evidence="6" type="ORF">HELGO_WM4713</name>
</gene>
<dbReference type="EMBL" id="CACVAU010000050">
    <property type="protein sequence ID" value="CAA6816880.1"/>
    <property type="molecule type" value="Genomic_DNA"/>
</dbReference>
<evidence type="ECO:0000256" key="4">
    <source>
        <dbReference type="ARBA" id="ARBA00023136"/>
    </source>
</evidence>
<organism evidence="6">
    <name type="scientific">uncultured Sulfurovum sp</name>
    <dbReference type="NCBI Taxonomy" id="269237"/>
    <lineage>
        <taxon>Bacteria</taxon>
        <taxon>Pseudomonadati</taxon>
        <taxon>Campylobacterota</taxon>
        <taxon>Epsilonproteobacteria</taxon>
        <taxon>Campylobacterales</taxon>
        <taxon>Sulfurovaceae</taxon>
        <taxon>Sulfurovum</taxon>
        <taxon>environmental samples</taxon>
    </lineage>
</organism>
<evidence type="ECO:0000313" key="6">
    <source>
        <dbReference type="EMBL" id="CAA6816880.1"/>
    </source>
</evidence>
<keyword evidence="4" id="KW-0472">Membrane</keyword>
<name>A0A6S6TK44_9BACT</name>
<evidence type="ECO:0000256" key="5">
    <source>
        <dbReference type="ARBA" id="ARBA00023237"/>
    </source>
</evidence>
<keyword evidence="5" id="KW-0998">Cell outer membrane</keyword>
<dbReference type="PANTHER" id="PTHR38776">
    <property type="entry name" value="MLTA-INTERACTING PROTEIN-RELATED"/>
    <property type="match status" value="1"/>
</dbReference>
<accession>A0A6S6TK44</accession>